<evidence type="ECO:0000256" key="3">
    <source>
        <dbReference type="ARBA" id="ARBA00023157"/>
    </source>
</evidence>
<evidence type="ECO:0000256" key="2">
    <source>
        <dbReference type="ARBA" id="ARBA00023008"/>
    </source>
</evidence>
<evidence type="ECO:0000256" key="4">
    <source>
        <dbReference type="ARBA" id="ARBA00082491"/>
    </source>
</evidence>
<dbReference type="GO" id="GO:0005886">
    <property type="term" value="C:plasma membrane"/>
    <property type="evidence" value="ECO:0007669"/>
    <property type="project" value="TreeGrafter"/>
</dbReference>
<dbReference type="GO" id="GO:0046872">
    <property type="term" value="F:metal ion binding"/>
    <property type="evidence" value="ECO:0007669"/>
    <property type="project" value="UniProtKB-KW"/>
</dbReference>
<dbReference type="Gene3D" id="2.60.40.420">
    <property type="entry name" value="Cupredoxins - blue copper proteins"/>
    <property type="match status" value="1"/>
</dbReference>
<dbReference type="FunFam" id="2.60.40.420:FF:000013">
    <property type="entry name" value="basic blue protein-like"/>
    <property type="match status" value="1"/>
</dbReference>
<dbReference type="Pfam" id="PF02298">
    <property type="entry name" value="Cu_bind_like"/>
    <property type="match status" value="1"/>
</dbReference>
<dbReference type="EMBL" id="JAMRDG010000001">
    <property type="protein sequence ID" value="KAJ3697714.1"/>
    <property type="molecule type" value="Genomic_DNA"/>
</dbReference>
<evidence type="ECO:0000256" key="5">
    <source>
        <dbReference type="SAM" id="SignalP"/>
    </source>
</evidence>
<feature type="domain" description="Phytocyanin" evidence="6">
    <location>
        <begin position="32"/>
        <end position="127"/>
    </location>
</feature>
<evidence type="ECO:0000313" key="8">
    <source>
        <dbReference type="Proteomes" id="UP001210211"/>
    </source>
</evidence>
<evidence type="ECO:0000313" key="7">
    <source>
        <dbReference type="EMBL" id="KAJ3697714.1"/>
    </source>
</evidence>
<dbReference type="PANTHER" id="PTHR33021:SF9">
    <property type="entry name" value="PUTATIVE, EXPRESSED-RELATED"/>
    <property type="match status" value="1"/>
</dbReference>
<name>A0AAD5ZGX1_9POAL</name>
<keyword evidence="1" id="KW-0479">Metal-binding</keyword>
<accession>A0AAD5ZGX1</accession>
<dbReference type="InterPro" id="IPR041844">
    <property type="entry name" value="Plantacyanin"/>
</dbReference>
<comment type="caution">
    <text evidence="7">The sequence shown here is derived from an EMBL/GenBank/DDBJ whole genome shotgun (WGS) entry which is preliminary data.</text>
</comment>
<keyword evidence="3" id="KW-1015">Disulfide bond</keyword>
<gene>
    <name evidence="7" type="ORF">LUZ61_001419</name>
</gene>
<dbReference type="GO" id="GO:0009055">
    <property type="term" value="F:electron transfer activity"/>
    <property type="evidence" value="ECO:0007669"/>
    <property type="project" value="InterPro"/>
</dbReference>
<evidence type="ECO:0000259" key="6">
    <source>
        <dbReference type="PROSITE" id="PS51485"/>
    </source>
</evidence>
<dbReference type="AlphaFoldDB" id="A0AAD5ZGX1"/>
<protein>
    <recommendedName>
        <fullName evidence="4">Plantacyanin</fullName>
    </recommendedName>
</protein>
<evidence type="ECO:0000256" key="1">
    <source>
        <dbReference type="ARBA" id="ARBA00022723"/>
    </source>
</evidence>
<keyword evidence="8" id="KW-1185">Reference proteome</keyword>
<sequence>MAVGRGSANKAMALALILGCILLLHCEIAESAVYTVGGNNGWSFSAASWPKGKTFKAGDVLVFKYNPSVHDVVPVNGAAYKGCKAPGGAKAYKSGNDRITLARGRNFFICSNAGHCQSGMKVAVTAT</sequence>
<feature type="chain" id="PRO_5042125377" description="Plantacyanin" evidence="5">
    <location>
        <begin position="32"/>
        <end position="127"/>
    </location>
</feature>
<organism evidence="7 8">
    <name type="scientific">Rhynchospora tenuis</name>
    <dbReference type="NCBI Taxonomy" id="198213"/>
    <lineage>
        <taxon>Eukaryota</taxon>
        <taxon>Viridiplantae</taxon>
        <taxon>Streptophyta</taxon>
        <taxon>Embryophyta</taxon>
        <taxon>Tracheophyta</taxon>
        <taxon>Spermatophyta</taxon>
        <taxon>Magnoliopsida</taxon>
        <taxon>Liliopsida</taxon>
        <taxon>Poales</taxon>
        <taxon>Cyperaceae</taxon>
        <taxon>Cyperoideae</taxon>
        <taxon>Rhynchosporeae</taxon>
        <taxon>Rhynchospora</taxon>
    </lineage>
</organism>
<feature type="signal peptide" evidence="5">
    <location>
        <begin position="1"/>
        <end position="31"/>
    </location>
</feature>
<dbReference type="InterPro" id="IPR003245">
    <property type="entry name" value="Phytocyanin_dom"/>
</dbReference>
<reference evidence="7 8" key="1">
    <citation type="journal article" date="2022" name="Cell">
        <title>Repeat-based holocentromeres influence genome architecture and karyotype evolution.</title>
        <authorList>
            <person name="Hofstatter P.G."/>
            <person name="Thangavel G."/>
            <person name="Lux T."/>
            <person name="Neumann P."/>
            <person name="Vondrak T."/>
            <person name="Novak P."/>
            <person name="Zhang M."/>
            <person name="Costa L."/>
            <person name="Castellani M."/>
            <person name="Scott A."/>
            <person name="Toegelov H."/>
            <person name="Fuchs J."/>
            <person name="Mata-Sucre Y."/>
            <person name="Dias Y."/>
            <person name="Vanzela A.L.L."/>
            <person name="Huettel B."/>
            <person name="Almeida C.C.S."/>
            <person name="Simkova H."/>
            <person name="Souza G."/>
            <person name="Pedrosa-Harand A."/>
            <person name="Macas J."/>
            <person name="Mayer K.F.X."/>
            <person name="Houben A."/>
            <person name="Marques A."/>
        </authorList>
    </citation>
    <scope>NUCLEOTIDE SEQUENCE [LARGE SCALE GENOMIC DNA]</scope>
    <source>
        <strain evidence="7">RhyTen1mFocal</strain>
    </source>
</reference>
<dbReference type="CDD" id="cd11013">
    <property type="entry name" value="Plantacyanin"/>
    <property type="match status" value="1"/>
</dbReference>
<keyword evidence="5" id="KW-0732">Signal</keyword>
<dbReference type="Proteomes" id="UP001210211">
    <property type="component" value="Unassembled WGS sequence"/>
</dbReference>
<dbReference type="PANTHER" id="PTHR33021">
    <property type="entry name" value="BLUE COPPER PROTEIN"/>
    <property type="match status" value="1"/>
</dbReference>
<dbReference type="InterPro" id="IPR039391">
    <property type="entry name" value="Phytocyanin-like"/>
</dbReference>
<dbReference type="InterPro" id="IPR008972">
    <property type="entry name" value="Cupredoxin"/>
</dbReference>
<dbReference type="SUPFAM" id="SSF49503">
    <property type="entry name" value="Cupredoxins"/>
    <property type="match status" value="1"/>
</dbReference>
<dbReference type="PROSITE" id="PS51485">
    <property type="entry name" value="PHYTOCYANIN"/>
    <property type="match status" value="1"/>
</dbReference>
<proteinExistence type="predicted"/>
<keyword evidence="2" id="KW-0186">Copper</keyword>